<sequence>MPSSLQPTRPAPLSPEGQTQAARLRSLQALWFDGRSSKARAAWVTPRPGPGGPMLVVRPLDGATASIQLTHRQVHWPEVWRAKGKPSGPLLIDLGDHGSLEVNDHQAWHAAVRAAGGRASLTTRMQTHWPTLALVGAVAVGGLWAFYHWGTPWAATQLTRFVPLAVEQQVSSQYLEQLDQRMLKPSRLPAERQQQLRTQFDALVQGIQPSMTHYAHYRPPYRLEFRHGMGANAFALPGGTIVMTDGIVRQAQMLGAPDDALLGVLAHEAGHVAQRHTSRAVLQQGVLQTGMSLALGDVSGIFATSATLLTSLAYSRAHETEADCFAVALMQHLDKPTRPMGDLLLALENEPDDASSEAPADGASAATPGVATPGATAPGAAASGTAAASGAASASDSPQADASAQGPDWSWISTHPDTRARAEMLREGRSPSCR</sequence>
<feature type="compositionally biased region" description="Basic and acidic residues" evidence="7">
    <location>
        <begin position="416"/>
        <end position="434"/>
    </location>
</feature>
<dbReference type="PANTHER" id="PTHR22726:SF24">
    <property type="entry name" value="M48 FAMILY METALLOPEPTIDASE"/>
    <property type="match status" value="1"/>
</dbReference>
<evidence type="ECO:0000259" key="9">
    <source>
        <dbReference type="Pfam" id="PF23368"/>
    </source>
</evidence>
<evidence type="ECO:0000313" key="11">
    <source>
        <dbReference type="Proteomes" id="UP000196138"/>
    </source>
</evidence>
<dbReference type="InterPro" id="IPR051156">
    <property type="entry name" value="Mito/Outer_Membr_Metalloprot"/>
</dbReference>
<evidence type="ECO:0000256" key="2">
    <source>
        <dbReference type="ARBA" id="ARBA00022723"/>
    </source>
</evidence>
<feature type="domain" description="Peptidase M48" evidence="8">
    <location>
        <begin position="193"/>
        <end position="427"/>
    </location>
</feature>
<reference evidence="10 11" key="1">
    <citation type="submission" date="2017-05" db="EMBL/GenBank/DDBJ databases">
        <authorList>
            <person name="Song R."/>
            <person name="Chenine A.L."/>
            <person name="Ruprecht R.M."/>
        </authorList>
    </citation>
    <scope>NUCLEOTIDE SEQUENCE [LARGE SCALE GENOMIC DNA]</scope>
    <source>
        <strain evidence="10 11">DSM 26136</strain>
    </source>
</reference>
<dbReference type="AlphaFoldDB" id="A0A1Y0ESR0"/>
<keyword evidence="5 6" id="KW-0482">Metalloprotease</keyword>
<dbReference type="InterPro" id="IPR001915">
    <property type="entry name" value="Peptidase_M48"/>
</dbReference>
<organism evidence="10 11">
    <name type="scientific">Comamonas serinivorans</name>
    <dbReference type="NCBI Taxonomy" id="1082851"/>
    <lineage>
        <taxon>Bacteria</taxon>
        <taxon>Pseudomonadati</taxon>
        <taxon>Pseudomonadota</taxon>
        <taxon>Betaproteobacteria</taxon>
        <taxon>Burkholderiales</taxon>
        <taxon>Comamonadaceae</taxon>
        <taxon>Comamonas</taxon>
    </lineage>
</organism>
<gene>
    <name evidence="10" type="ORF">CCO03_17680</name>
</gene>
<dbReference type="Gene3D" id="3.30.2010.10">
    <property type="entry name" value="Metalloproteases ('zincins'), catalytic domain"/>
    <property type="match status" value="1"/>
</dbReference>
<protein>
    <submittedName>
        <fullName evidence="10">Uncharacterized protein</fullName>
    </submittedName>
</protein>
<feature type="compositionally biased region" description="Low complexity" evidence="7">
    <location>
        <begin position="362"/>
        <end position="406"/>
    </location>
</feature>
<evidence type="ECO:0000256" key="4">
    <source>
        <dbReference type="ARBA" id="ARBA00022833"/>
    </source>
</evidence>
<evidence type="ECO:0000256" key="6">
    <source>
        <dbReference type="RuleBase" id="RU003983"/>
    </source>
</evidence>
<evidence type="ECO:0000256" key="7">
    <source>
        <dbReference type="SAM" id="MobiDB-lite"/>
    </source>
</evidence>
<comment type="cofactor">
    <cofactor evidence="6">
        <name>Zn(2+)</name>
        <dbReference type="ChEBI" id="CHEBI:29105"/>
    </cofactor>
    <text evidence="6">Binds 1 zinc ion per subunit.</text>
</comment>
<dbReference type="Pfam" id="PF23368">
    <property type="entry name" value="DUF7092"/>
    <property type="match status" value="1"/>
</dbReference>
<dbReference type="KEGG" id="cser:CCO03_17680"/>
<dbReference type="GO" id="GO:0046872">
    <property type="term" value="F:metal ion binding"/>
    <property type="evidence" value="ECO:0007669"/>
    <property type="project" value="UniProtKB-KW"/>
</dbReference>
<feature type="region of interest" description="Disordered" evidence="7">
    <location>
        <begin position="350"/>
        <end position="434"/>
    </location>
</feature>
<keyword evidence="3 6" id="KW-0378">Hydrolase</keyword>
<keyword evidence="11" id="KW-1185">Reference proteome</keyword>
<dbReference type="EMBL" id="CP021455">
    <property type="protein sequence ID" value="ARU06262.1"/>
    <property type="molecule type" value="Genomic_DNA"/>
</dbReference>
<accession>A0A1Y0ESR0</accession>
<name>A0A1Y0ESR0_9BURK</name>
<keyword evidence="4 6" id="KW-0862">Zinc</keyword>
<evidence type="ECO:0000259" key="8">
    <source>
        <dbReference type="Pfam" id="PF01435"/>
    </source>
</evidence>
<comment type="similarity">
    <text evidence="6">Belongs to the peptidase M48 family.</text>
</comment>
<dbReference type="GO" id="GO:0051603">
    <property type="term" value="P:proteolysis involved in protein catabolic process"/>
    <property type="evidence" value="ECO:0007669"/>
    <property type="project" value="TreeGrafter"/>
</dbReference>
<evidence type="ECO:0000256" key="5">
    <source>
        <dbReference type="ARBA" id="ARBA00023049"/>
    </source>
</evidence>
<keyword evidence="2" id="KW-0479">Metal-binding</keyword>
<dbReference type="Pfam" id="PF01435">
    <property type="entry name" value="Peptidase_M48"/>
    <property type="match status" value="1"/>
</dbReference>
<feature type="domain" description="DUF7092" evidence="9">
    <location>
        <begin position="27"/>
        <end position="114"/>
    </location>
</feature>
<dbReference type="OrthoDB" id="9810445at2"/>
<proteinExistence type="inferred from homology"/>
<evidence type="ECO:0000313" key="10">
    <source>
        <dbReference type="EMBL" id="ARU06262.1"/>
    </source>
</evidence>
<dbReference type="GO" id="GO:0016020">
    <property type="term" value="C:membrane"/>
    <property type="evidence" value="ECO:0007669"/>
    <property type="project" value="TreeGrafter"/>
</dbReference>
<dbReference type="CDD" id="cd07332">
    <property type="entry name" value="M48C_Oma1_like"/>
    <property type="match status" value="1"/>
</dbReference>
<dbReference type="InterPro" id="IPR055518">
    <property type="entry name" value="DUF7092"/>
</dbReference>
<dbReference type="GO" id="GO:0004222">
    <property type="term" value="F:metalloendopeptidase activity"/>
    <property type="evidence" value="ECO:0007669"/>
    <property type="project" value="InterPro"/>
</dbReference>
<evidence type="ECO:0000256" key="3">
    <source>
        <dbReference type="ARBA" id="ARBA00022801"/>
    </source>
</evidence>
<keyword evidence="1 6" id="KW-0645">Protease</keyword>
<dbReference type="PANTHER" id="PTHR22726">
    <property type="entry name" value="METALLOENDOPEPTIDASE OMA1"/>
    <property type="match status" value="1"/>
</dbReference>
<dbReference type="Proteomes" id="UP000196138">
    <property type="component" value="Chromosome"/>
</dbReference>
<dbReference type="RefSeq" id="WP_087283234.1">
    <property type="nucleotide sequence ID" value="NZ_CP021455.1"/>
</dbReference>
<evidence type="ECO:0000256" key="1">
    <source>
        <dbReference type="ARBA" id="ARBA00022670"/>
    </source>
</evidence>